<protein>
    <recommendedName>
        <fullName evidence="6">GNAT family N-acetyltransferase</fullName>
    </recommendedName>
</protein>
<sequence>MAQGRYTIELLDPAKHRREEFDCGVPVLSDYLKRRANQEMKAFAAACYVIVPDDDPGRIAGYYTLSATTIELTRLPDTLRKKLPRYDSLGAILVGRLARDLAFAAERIGEKLLLSALLRSYRESQQIGAVAVVVDAKDDPAAGFYQRFGFLPLEGSRFYLPMKEVPKWNPSTGGD</sequence>
<dbReference type="Proteomes" id="UP001371305">
    <property type="component" value="Unassembled WGS sequence"/>
</dbReference>
<gene>
    <name evidence="4" type="ORF">WKV53_23765</name>
</gene>
<evidence type="ECO:0000256" key="2">
    <source>
        <dbReference type="ARBA" id="ARBA00022679"/>
    </source>
</evidence>
<dbReference type="Gene3D" id="3.40.630.30">
    <property type="match status" value="1"/>
</dbReference>
<evidence type="ECO:0000313" key="5">
    <source>
        <dbReference type="Proteomes" id="UP001371305"/>
    </source>
</evidence>
<keyword evidence="1" id="KW-1277">Toxin-antitoxin system</keyword>
<accession>A0ABU9B1B7</accession>
<dbReference type="RefSeq" id="WP_341407319.1">
    <property type="nucleotide sequence ID" value="NZ_JBBUKT010000012.1"/>
</dbReference>
<keyword evidence="2" id="KW-0808">Transferase</keyword>
<dbReference type="PANTHER" id="PTHR36449">
    <property type="entry name" value="ACETYLTRANSFERASE-RELATED"/>
    <property type="match status" value="1"/>
</dbReference>
<evidence type="ECO:0000256" key="3">
    <source>
        <dbReference type="ARBA" id="ARBA00023315"/>
    </source>
</evidence>
<name>A0ABU9B1B7_9BACT</name>
<keyword evidence="3" id="KW-0012">Acyltransferase</keyword>
<organism evidence="4 5">
    <name type="scientific">Luteolibacter soli</name>
    <dbReference type="NCBI Taxonomy" id="3135280"/>
    <lineage>
        <taxon>Bacteria</taxon>
        <taxon>Pseudomonadati</taxon>
        <taxon>Verrucomicrobiota</taxon>
        <taxon>Verrucomicrobiia</taxon>
        <taxon>Verrucomicrobiales</taxon>
        <taxon>Verrucomicrobiaceae</taxon>
        <taxon>Luteolibacter</taxon>
    </lineage>
</organism>
<comment type="caution">
    <text evidence="4">The sequence shown here is derived from an EMBL/GenBank/DDBJ whole genome shotgun (WGS) entry which is preliminary data.</text>
</comment>
<keyword evidence="5" id="KW-1185">Reference proteome</keyword>
<evidence type="ECO:0000313" key="4">
    <source>
        <dbReference type="EMBL" id="MEK7953553.1"/>
    </source>
</evidence>
<dbReference type="PANTHER" id="PTHR36449:SF1">
    <property type="entry name" value="ACETYLTRANSFERASE"/>
    <property type="match status" value="1"/>
</dbReference>
<proteinExistence type="predicted"/>
<evidence type="ECO:0000256" key="1">
    <source>
        <dbReference type="ARBA" id="ARBA00022649"/>
    </source>
</evidence>
<evidence type="ECO:0008006" key="6">
    <source>
        <dbReference type="Google" id="ProtNLM"/>
    </source>
</evidence>
<reference evidence="4 5" key="1">
    <citation type="submission" date="2024-04" db="EMBL/GenBank/DDBJ databases">
        <title>Luteolibacter sp. isolated from soil.</title>
        <authorList>
            <person name="An J."/>
        </authorList>
    </citation>
    <scope>NUCLEOTIDE SEQUENCE [LARGE SCALE GENOMIC DNA]</scope>
    <source>
        <strain evidence="4 5">Y139</strain>
    </source>
</reference>
<dbReference type="EMBL" id="JBBUKT010000012">
    <property type="protein sequence ID" value="MEK7953553.1"/>
    <property type="molecule type" value="Genomic_DNA"/>
</dbReference>
<dbReference type="InterPro" id="IPR016181">
    <property type="entry name" value="Acyl_CoA_acyltransferase"/>
</dbReference>
<dbReference type="SUPFAM" id="SSF55729">
    <property type="entry name" value="Acyl-CoA N-acyltransferases (Nat)"/>
    <property type="match status" value="1"/>
</dbReference>